<accession>A0AAV5K630</accession>
<dbReference type="InterPro" id="IPR045192">
    <property type="entry name" value="AP180-like"/>
</dbReference>
<keyword evidence="8" id="KW-0968">Cytoplasmic vesicle</keyword>
<protein>
    <recommendedName>
        <fullName evidence="9">ENTH domain-containing protein</fullName>
    </recommendedName>
</protein>
<evidence type="ECO:0000256" key="6">
    <source>
        <dbReference type="ARBA" id="ARBA00023136"/>
    </source>
</evidence>
<dbReference type="Gene3D" id="1.25.40.90">
    <property type="match status" value="1"/>
</dbReference>
<evidence type="ECO:0000256" key="3">
    <source>
        <dbReference type="ARBA" id="ARBA00004600"/>
    </source>
</evidence>
<evidence type="ECO:0000256" key="5">
    <source>
        <dbReference type="ARBA" id="ARBA00023034"/>
    </source>
</evidence>
<dbReference type="SMART" id="SM00273">
    <property type="entry name" value="ENTH"/>
    <property type="match status" value="1"/>
</dbReference>
<reference evidence="10 11" key="1">
    <citation type="journal article" date="2021" name="Commun. Biol.">
        <title>The genome of Shorea leprosula (Dipterocarpaceae) highlights the ecological relevance of drought in aseasonal tropical rainforests.</title>
        <authorList>
            <person name="Ng K.K.S."/>
            <person name="Kobayashi M.J."/>
            <person name="Fawcett J.A."/>
            <person name="Hatakeyama M."/>
            <person name="Paape T."/>
            <person name="Ng C.H."/>
            <person name="Ang C.C."/>
            <person name="Tnah L.H."/>
            <person name="Lee C.T."/>
            <person name="Nishiyama T."/>
            <person name="Sese J."/>
            <person name="O'Brien M.J."/>
            <person name="Copetti D."/>
            <person name="Mohd Noor M.I."/>
            <person name="Ong R.C."/>
            <person name="Putra M."/>
            <person name="Sireger I.Z."/>
            <person name="Indrioko S."/>
            <person name="Kosugi Y."/>
            <person name="Izuno A."/>
            <person name="Isagi Y."/>
            <person name="Lee S.L."/>
            <person name="Shimizu K.K."/>
        </authorList>
    </citation>
    <scope>NUCLEOTIDE SEQUENCE [LARGE SCALE GENOMIC DNA]</scope>
    <source>
        <strain evidence="10">214</strain>
    </source>
</reference>
<dbReference type="GO" id="GO:0005794">
    <property type="term" value="C:Golgi apparatus"/>
    <property type="evidence" value="ECO:0007669"/>
    <property type="project" value="UniProtKB-SubCell"/>
</dbReference>
<evidence type="ECO:0000256" key="8">
    <source>
        <dbReference type="ARBA" id="ARBA00023329"/>
    </source>
</evidence>
<dbReference type="GO" id="GO:0048268">
    <property type="term" value="P:clathrin coat assembly"/>
    <property type="evidence" value="ECO:0007669"/>
    <property type="project" value="InterPro"/>
</dbReference>
<dbReference type="PANTHER" id="PTHR22951:SF76">
    <property type="entry name" value="OS09G0468150 PROTEIN"/>
    <property type="match status" value="1"/>
</dbReference>
<keyword evidence="7" id="KW-0168">Coated pit</keyword>
<evidence type="ECO:0000256" key="4">
    <source>
        <dbReference type="ARBA" id="ARBA00022583"/>
    </source>
</evidence>
<dbReference type="GO" id="GO:0032050">
    <property type="term" value="F:clathrin heavy chain binding"/>
    <property type="evidence" value="ECO:0007669"/>
    <property type="project" value="TreeGrafter"/>
</dbReference>
<evidence type="ECO:0000313" key="11">
    <source>
        <dbReference type="Proteomes" id="UP001054252"/>
    </source>
</evidence>
<evidence type="ECO:0000256" key="7">
    <source>
        <dbReference type="ARBA" id="ARBA00023176"/>
    </source>
</evidence>
<dbReference type="GO" id="GO:0005546">
    <property type="term" value="F:phosphatidylinositol-4,5-bisphosphate binding"/>
    <property type="evidence" value="ECO:0007669"/>
    <property type="project" value="TreeGrafter"/>
</dbReference>
<name>A0AAV5K630_9ROSI</name>
<dbReference type="InterPro" id="IPR008942">
    <property type="entry name" value="ENTH_VHS"/>
</dbReference>
<dbReference type="SUPFAM" id="SSF48464">
    <property type="entry name" value="ENTH/VHS domain"/>
    <property type="match status" value="1"/>
</dbReference>
<dbReference type="EMBL" id="BPVZ01000051">
    <property type="protein sequence ID" value="GKV18701.1"/>
    <property type="molecule type" value="Genomic_DNA"/>
</dbReference>
<dbReference type="GO" id="GO:0005545">
    <property type="term" value="F:1-phosphatidylinositol binding"/>
    <property type="evidence" value="ECO:0007669"/>
    <property type="project" value="TreeGrafter"/>
</dbReference>
<organism evidence="10 11">
    <name type="scientific">Rubroshorea leprosula</name>
    <dbReference type="NCBI Taxonomy" id="152421"/>
    <lineage>
        <taxon>Eukaryota</taxon>
        <taxon>Viridiplantae</taxon>
        <taxon>Streptophyta</taxon>
        <taxon>Embryophyta</taxon>
        <taxon>Tracheophyta</taxon>
        <taxon>Spermatophyta</taxon>
        <taxon>Magnoliopsida</taxon>
        <taxon>eudicotyledons</taxon>
        <taxon>Gunneridae</taxon>
        <taxon>Pentapetalae</taxon>
        <taxon>rosids</taxon>
        <taxon>malvids</taxon>
        <taxon>Malvales</taxon>
        <taxon>Dipterocarpaceae</taxon>
        <taxon>Rubroshorea</taxon>
    </lineage>
</organism>
<keyword evidence="11" id="KW-1185">Reference proteome</keyword>
<dbReference type="Pfam" id="PF07651">
    <property type="entry name" value="ANTH"/>
    <property type="match status" value="1"/>
</dbReference>
<comment type="subcellular location">
    <subcellularLocation>
        <location evidence="1">Cytoplasmic vesicle</location>
        <location evidence="1">Clathrin-coated vesicle</location>
    </subcellularLocation>
    <subcellularLocation>
        <location evidence="2">Golgi apparatus</location>
    </subcellularLocation>
    <subcellularLocation>
        <location evidence="3">Membrane</location>
        <location evidence="3">Clathrin-coated pit</location>
    </subcellularLocation>
</comment>
<dbReference type="Proteomes" id="UP001054252">
    <property type="component" value="Unassembled WGS sequence"/>
</dbReference>
<keyword evidence="4" id="KW-0254">Endocytosis</keyword>
<dbReference type="GO" id="GO:0006900">
    <property type="term" value="P:vesicle budding from membrane"/>
    <property type="evidence" value="ECO:0007669"/>
    <property type="project" value="TreeGrafter"/>
</dbReference>
<evidence type="ECO:0000256" key="1">
    <source>
        <dbReference type="ARBA" id="ARBA00004132"/>
    </source>
</evidence>
<feature type="domain" description="ENTH" evidence="9">
    <location>
        <begin position="26"/>
        <end position="164"/>
    </location>
</feature>
<evidence type="ECO:0000259" key="9">
    <source>
        <dbReference type="PROSITE" id="PS50942"/>
    </source>
</evidence>
<dbReference type="InterPro" id="IPR013809">
    <property type="entry name" value="ENTH"/>
</dbReference>
<dbReference type="CDD" id="cd16987">
    <property type="entry name" value="ANTH_N_AP180_plant"/>
    <property type="match status" value="1"/>
</dbReference>
<evidence type="ECO:0000313" key="10">
    <source>
        <dbReference type="EMBL" id="GKV18701.1"/>
    </source>
</evidence>
<dbReference type="InterPro" id="IPR011417">
    <property type="entry name" value="ANTH_dom"/>
</dbReference>
<keyword evidence="6" id="KW-0472">Membrane</keyword>
<dbReference type="GO" id="GO:0030136">
    <property type="term" value="C:clathrin-coated vesicle"/>
    <property type="evidence" value="ECO:0007669"/>
    <property type="project" value="UniProtKB-SubCell"/>
</dbReference>
<dbReference type="GO" id="GO:0072583">
    <property type="term" value="P:clathrin-dependent endocytosis"/>
    <property type="evidence" value="ECO:0007669"/>
    <property type="project" value="InterPro"/>
</dbReference>
<dbReference type="PANTHER" id="PTHR22951">
    <property type="entry name" value="CLATHRIN ASSEMBLY PROTEIN"/>
    <property type="match status" value="1"/>
</dbReference>
<dbReference type="FunFam" id="1.25.40.90:FF:000035">
    <property type="entry name" value="Putative clathrin assembly protein At4g40080"/>
    <property type="match status" value="1"/>
</dbReference>
<dbReference type="GO" id="GO:0000149">
    <property type="term" value="F:SNARE binding"/>
    <property type="evidence" value="ECO:0007669"/>
    <property type="project" value="TreeGrafter"/>
</dbReference>
<keyword evidence="5" id="KW-0333">Golgi apparatus</keyword>
<dbReference type="PROSITE" id="PS50942">
    <property type="entry name" value="ENTH"/>
    <property type="match status" value="1"/>
</dbReference>
<dbReference type="AlphaFoldDB" id="A0AAV5K630"/>
<sequence>MGRATNLRDLLGKLKDKVSQSKAALLSNPKALSLHLALLRATTHDPSTPPNQRYLTTLLSFGNGSRSTAASAIDALMDRLQNTRDAAVAIKCLITVHHIIKHGGFILQDQLSVYPSTGGRNYLNLSNFRDNSTALAWELSSWVRWYALYLEQLLATSRILGFFLCSSSRSSEKDKDEENVSSRLNCDLLKETDSLVNLLDEMSKRADSSNENCKKLLDEVMGLVGEDSLSAINEVSIRVNELKERLSSLSFGDSVELVFVLKRLEDCKEKLSIFTWRKRVLMETFWGLIGEVKDKVGNSEVYRGEGRFLTMGSRRKASASARFDDRVPRCNDLVRFSSGILLAYTDLVFQP</sequence>
<proteinExistence type="predicted"/>
<comment type="caution">
    <text evidence="10">The sequence shown here is derived from an EMBL/GenBank/DDBJ whole genome shotgun (WGS) entry which is preliminary data.</text>
</comment>
<gene>
    <name evidence="10" type="ORF">SLEP1_g29042</name>
</gene>
<dbReference type="InterPro" id="IPR048050">
    <property type="entry name" value="ANTH_N_plant"/>
</dbReference>
<evidence type="ECO:0000256" key="2">
    <source>
        <dbReference type="ARBA" id="ARBA00004555"/>
    </source>
</evidence>
<dbReference type="GO" id="GO:0005905">
    <property type="term" value="C:clathrin-coated pit"/>
    <property type="evidence" value="ECO:0007669"/>
    <property type="project" value="UniProtKB-SubCell"/>
</dbReference>